<organism evidence="5 6">
    <name type="scientific">Scophthalmus maximus</name>
    <name type="common">Turbot</name>
    <name type="synonym">Psetta maxima</name>
    <dbReference type="NCBI Taxonomy" id="52904"/>
    <lineage>
        <taxon>Eukaryota</taxon>
        <taxon>Metazoa</taxon>
        <taxon>Chordata</taxon>
        <taxon>Craniata</taxon>
        <taxon>Vertebrata</taxon>
        <taxon>Euteleostomi</taxon>
        <taxon>Actinopterygii</taxon>
        <taxon>Neopterygii</taxon>
        <taxon>Teleostei</taxon>
        <taxon>Neoteleostei</taxon>
        <taxon>Acanthomorphata</taxon>
        <taxon>Carangaria</taxon>
        <taxon>Pleuronectiformes</taxon>
        <taxon>Pleuronectoidei</taxon>
        <taxon>Scophthalmidae</taxon>
        <taxon>Scophthalmus</taxon>
    </lineage>
</organism>
<dbReference type="PANTHER" id="PTHR24278">
    <property type="entry name" value="COAGULATION FACTOR"/>
    <property type="match status" value="1"/>
</dbReference>
<dbReference type="AlphaFoldDB" id="A0A2U9CUM5"/>
<keyword evidence="3 5" id="KW-0812">Transmembrane</keyword>
<reference evidence="5 6" key="1">
    <citation type="submission" date="2017-12" db="EMBL/GenBank/DDBJ databases">
        <title>Integrating genomic resources of turbot (Scophthalmus maximus) in depth evaluation of genetic and physical mapping variation across individuals.</title>
        <authorList>
            <person name="Martinez P."/>
        </authorList>
    </citation>
    <scope>NUCLEOTIDE SEQUENCE [LARGE SCALE GENOMIC DNA]</scope>
</reference>
<keyword evidence="6" id="KW-1185">Reference proteome</keyword>
<dbReference type="Proteomes" id="UP000246464">
    <property type="component" value="Chromosome 19"/>
</dbReference>
<accession>A0A2U9CUM5</accession>
<evidence type="ECO:0000256" key="1">
    <source>
        <dbReference type="ARBA" id="ARBA00023157"/>
    </source>
</evidence>
<dbReference type="PRINTS" id="PR00001">
    <property type="entry name" value="GLABLOOD"/>
</dbReference>
<dbReference type="GO" id="GO:0005886">
    <property type="term" value="C:plasma membrane"/>
    <property type="evidence" value="ECO:0007669"/>
    <property type="project" value="TreeGrafter"/>
</dbReference>
<keyword evidence="3" id="KW-0472">Membrane</keyword>
<dbReference type="Gene3D" id="4.10.740.10">
    <property type="entry name" value="Coagulation Factor IX"/>
    <property type="match status" value="1"/>
</dbReference>
<gene>
    <name evidence="5" type="ORF">SMAX5B_001404</name>
</gene>
<keyword evidence="3" id="KW-1133">Transmembrane helix</keyword>
<protein>
    <submittedName>
        <fullName evidence="5">Putative transmembrane gamma-carboxyglutamic acid protein 2-like</fullName>
    </submittedName>
</protein>
<dbReference type="GO" id="GO:0005615">
    <property type="term" value="C:extracellular space"/>
    <property type="evidence" value="ECO:0007669"/>
    <property type="project" value="TreeGrafter"/>
</dbReference>
<evidence type="ECO:0000256" key="2">
    <source>
        <dbReference type="SAM" id="MobiDB-lite"/>
    </source>
</evidence>
<dbReference type="FunFam" id="4.10.740.10:FF:000001">
    <property type="entry name" value="vitamin K-dependent protein S"/>
    <property type="match status" value="1"/>
</dbReference>
<dbReference type="InterPro" id="IPR017857">
    <property type="entry name" value="Coagulation_fac-like_Gla_dom"/>
</dbReference>
<keyword evidence="1" id="KW-1015">Disulfide bond</keyword>
<evidence type="ECO:0000256" key="3">
    <source>
        <dbReference type="SAM" id="Phobius"/>
    </source>
</evidence>
<dbReference type="PROSITE" id="PS00011">
    <property type="entry name" value="GLA_1"/>
    <property type="match status" value="1"/>
</dbReference>
<dbReference type="Pfam" id="PF00594">
    <property type="entry name" value="Gla"/>
    <property type="match status" value="1"/>
</dbReference>
<evidence type="ECO:0000313" key="6">
    <source>
        <dbReference type="Proteomes" id="UP000246464"/>
    </source>
</evidence>
<dbReference type="SMART" id="SM00069">
    <property type="entry name" value="GLA"/>
    <property type="match status" value="1"/>
</dbReference>
<proteinExistence type="predicted"/>
<feature type="region of interest" description="Disordered" evidence="2">
    <location>
        <begin position="334"/>
        <end position="356"/>
    </location>
</feature>
<evidence type="ECO:0000313" key="5">
    <source>
        <dbReference type="EMBL" id="AWP18292.1"/>
    </source>
</evidence>
<dbReference type="GO" id="GO:0005509">
    <property type="term" value="F:calcium ion binding"/>
    <property type="evidence" value="ECO:0007669"/>
    <property type="project" value="InterPro"/>
</dbReference>
<dbReference type="EMBL" id="CP026261">
    <property type="protein sequence ID" value="AWP18292.1"/>
    <property type="molecule type" value="Genomic_DNA"/>
</dbReference>
<dbReference type="InterPro" id="IPR035972">
    <property type="entry name" value="GLA-like_dom_SF"/>
</dbReference>
<sequence>MTAKPSSSTNEGGHLVASMTAMSAAWIPVLSLLQLAHCAVTSRHARAEPVLLDEQSAASFLSRSLLYNNWDFELLVSGNLERECWEELCNKEEVREVYEDDAQTAKFWAEYVNSHEHTTGLDVSGLGAGVIAVLVCAVIATVLGIYCYKAKNKDGRTPAQAPVRMAADGRPVPEMVPLAGIAVPALPSYNEALNRSGVHDAPPPPYSGFTCPSWTHLSVLGSAVRPGLTCPSWAHLSGSPVRPGITCPSWAHLSVLGSFVRFTCPSWAHLSVLVSFVRFTCPSWTHLSVLGSFVRFTCPSWVQLSVLGSPVRPGFIRPVHLSVLGSPSWVHLSGSPVRSDSRSEAERLPNVQLELD</sequence>
<name>A0A2U9CUM5_SCOMX</name>
<feature type="domain" description="Gla" evidence="4">
    <location>
        <begin position="67"/>
        <end position="113"/>
    </location>
</feature>
<dbReference type="PANTHER" id="PTHR24278:SF38">
    <property type="entry name" value="TRANSMEMBRANE GAMMA-CARBOXYGLUTAMIC ACID PROTEIN 4"/>
    <property type="match status" value="1"/>
</dbReference>
<dbReference type="InterPro" id="IPR050442">
    <property type="entry name" value="Peptidase_S1_coag_factors"/>
</dbReference>
<feature type="transmembrane region" description="Helical" evidence="3">
    <location>
        <begin position="126"/>
        <end position="148"/>
    </location>
</feature>
<evidence type="ECO:0000259" key="4">
    <source>
        <dbReference type="PROSITE" id="PS50998"/>
    </source>
</evidence>
<dbReference type="SUPFAM" id="SSF57630">
    <property type="entry name" value="GLA-domain"/>
    <property type="match status" value="1"/>
</dbReference>
<dbReference type="STRING" id="52904.ENSSMAP00000024547"/>
<dbReference type="InterPro" id="IPR000294">
    <property type="entry name" value="GLA_domain"/>
</dbReference>
<dbReference type="PROSITE" id="PS50998">
    <property type="entry name" value="GLA_2"/>
    <property type="match status" value="1"/>
</dbReference>